<feature type="transmembrane region" description="Helical" evidence="7">
    <location>
        <begin position="138"/>
        <end position="159"/>
    </location>
</feature>
<dbReference type="PANTHER" id="PTHR42718">
    <property type="entry name" value="MAJOR FACILITATOR SUPERFAMILY MULTIDRUG TRANSPORTER MFSC"/>
    <property type="match status" value="1"/>
</dbReference>
<dbReference type="RefSeq" id="WP_028703852.1">
    <property type="nucleotide sequence ID" value="NZ_LR134473.1"/>
</dbReference>
<proteinExistence type="predicted"/>
<evidence type="ECO:0000256" key="2">
    <source>
        <dbReference type="ARBA" id="ARBA00022448"/>
    </source>
</evidence>
<keyword evidence="2" id="KW-0813">Transport</keyword>
<evidence type="ECO:0000256" key="6">
    <source>
        <dbReference type="ARBA" id="ARBA00023136"/>
    </source>
</evidence>
<feature type="transmembrane region" description="Helical" evidence="7">
    <location>
        <begin position="84"/>
        <end position="103"/>
    </location>
</feature>
<evidence type="ECO:0000259" key="8">
    <source>
        <dbReference type="PROSITE" id="PS50850"/>
    </source>
</evidence>
<dbReference type="STRING" id="1122997.GCA_000425285_02608"/>
<organism evidence="9 10">
    <name type="scientific">Acidipropionibacterium jensenii</name>
    <dbReference type="NCBI Taxonomy" id="1749"/>
    <lineage>
        <taxon>Bacteria</taxon>
        <taxon>Bacillati</taxon>
        <taxon>Actinomycetota</taxon>
        <taxon>Actinomycetes</taxon>
        <taxon>Propionibacteriales</taxon>
        <taxon>Propionibacteriaceae</taxon>
        <taxon>Acidipropionibacterium</taxon>
    </lineage>
</organism>
<feature type="transmembrane region" description="Helical" evidence="7">
    <location>
        <begin position="238"/>
        <end position="255"/>
    </location>
</feature>
<dbReference type="GO" id="GO:0022857">
    <property type="term" value="F:transmembrane transporter activity"/>
    <property type="evidence" value="ECO:0007669"/>
    <property type="project" value="InterPro"/>
</dbReference>
<sequence length="486" mass="50673">MGINTSRRSATTTGLGPLVTGIILGGMMPVMDSTIVSIGLHTLMETFATTASTIQWVTTSYLLALAVAVPVVGWAQLRFGSRRLWLFGLITFVIGSVLCSLAWNSVSLIAFRAVQGFAAGILMPLMQTMAVQEGIEELGGLVATLSLPIAAGPILGPVLGGLVLNWMSWHWLFLINVPIGIAAIVVAVAVLPADSPVPSTGRRGLDVVGFLSVAGGLAALLLGFTNIARAGGANHPDVVIPVAAGLCLIAFFVWWPRTRDPRRTLIDITLLRFRSVASASGTLFLCGAAMYAAQFLLPLYWQALRGETVLRAALLLVPQGIGSLLSRTIAGKLSDRFGARIVSLVGFLLTAVTTVPFCFTTATTSNVLLSGVLLLRGLAIGTLLIPAMTAAYHDIDEASTPHASILTRVTQQVGTSVGTALAAVVLESAVTTHHLSGLQGFHWAFGTAVAISLLGALVSLWLPGGTDARPVAETEAELSGSVTPGR</sequence>
<keyword evidence="5 7" id="KW-1133">Transmembrane helix</keyword>
<evidence type="ECO:0000313" key="9">
    <source>
        <dbReference type="EMBL" id="VEI03403.1"/>
    </source>
</evidence>
<feature type="transmembrane region" description="Helical" evidence="7">
    <location>
        <begin position="276"/>
        <end position="297"/>
    </location>
</feature>
<reference evidence="9 10" key="1">
    <citation type="submission" date="2018-12" db="EMBL/GenBank/DDBJ databases">
        <authorList>
            <consortium name="Pathogen Informatics"/>
        </authorList>
    </citation>
    <scope>NUCLEOTIDE SEQUENCE [LARGE SCALE GENOMIC DNA]</scope>
    <source>
        <strain evidence="9 10">NCTC13652</strain>
    </source>
</reference>
<feature type="transmembrane region" description="Helical" evidence="7">
    <location>
        <begin position="109"/>
        <end position="126"/>
    </location>
</feature>
<dbReference type="EMBL" id="LR134473">
    <property type="protein sequence ID" value="VEI03403.1"/>
    <property type="molecule type" value="Genomic_DNA"/>
</dbReference>
<dbReference type="InterPro" id="IPR011701">
    <property type="entry name" value="MFS"/>
</dbReference>
<comment type="subcellular location">
    <subcellularLocation>
        <location evidence="1">Cell membrane</location>
        <topology evidence="1">Multi-pass membrane protein</topology>
    </subcellularLocation>
</comment>
<dbReference type="InterPro" id="IPR004638">
    <property type="entry name" value="EmrB-like"/>
</dbReference>
<evidence type="ECO:0000256" key="4">
    <source>
        <dbReference type="ARBA" id="ARBA00022692"/>
    </source>
</evidence>
<dbReference type="InterPro" id="IPR036259">
    <property type="entry name" value="MFS_trans_sf"/>
</dbReference>
<accession>A0A3S4YPH3</accession>
<keyword evidence="6 7" id="KW-0472">Membrane</keyword>
<dbReference type="InterPro" id="IPR020846">
    <property type="entry name" value="MFS_dom"/>
</dbReference>
<evidence type="ECO:0000256" key="5">
    <source>
        <dbReference type="ARBA" id="ARBA00022989"/>
    </source>
</evidence>
<dbReference type="AlphaFoldDB" id="A0A3S4YPH3"/>
<feature type="transmembrane region" description="Helical" evidence="7">
    <location>
        <begin position="341"/>
        <end position="362"/>
    </location>
</feature>
<dbReference type="CDD" id="cd17503">
    <property type="entry name" value="MFS_LmrB_MDR_like"/>
    <property type="match status" value="1"/>
</dbReference>
<dbReference type="GO" id="GO:0005886">
    <property type="term" value="C:plasma membrane"/>
    <property type="evidence" value="ECO:0007669"/>
    <property type="project" value="UniProtKB-SubCell"/>
</dbReference>
<dbReference type="OrthoDB" id="7375466at2"/>
<name>A0A3S4YPH3_9ACTN</name>
<dbReference type="Gene3D" id="1.20.1720.10">
    <property type="entry name" value="Multidrug resistance protein D"/>
    <property type="match status" value="1"/>
</dbReference>
<feature type="transmembrane region" description="Helical" evidence="7">
    <location>
        <begin position="441"/>
        <end position="462"/>
    </location>
</feature>
<dbReference type="PANTHER" id="PTHR42718:SF46">
    <property type="entry name" value="BLR6921 PROTEIN"/>
    <property type="match status" value="1"/>
</dbReference>
<evidence type="ECO:0000313" key="10">
    <source>
        <dbReference type="Proteomes" id="UP000277858"/>
    </source>
</evidence>
<feature type="transmembrane region" description="Helical" evidence="7">
    <location>
        <begin position="368"/>
        <end position="392"/>
    </location>
</feature>
<dbReference type="SUPFAM" id="SSF103473">
    <property type="entry name" value="MFS general substrate transporter"/>
    <property type="match status" value="1"/>
</dbReference>
<keyword evidence="4 7" id="KW-0812">Transmembrane</keyword>
<feature type="transmembrane region" description="Helical" evidence="7">
    <location>
        <begin position="12"/>
        <end position="31"/>
    </location>
</feature>
<evidence type="ECO:0000256" key="7">
    <source>
        <dbReference type="SAM" id="Phobius"/>
    </source>
</evidence>
<feature type="transmembrane region" description="Helical" evidence="7">
    <location>
        <begin position="205"/>
        <end position="226"/>
    </location>
</feature>
<gene>
    <name evidence="9" type="primary">hsrA</name>
    <name evidence="9" type="ORF">NCTC13652_01605</name>
</gene>
<protein>
    <submittedName>
        <fullName evidence="9">High-copy suppressor of rspA</fullName>
    </submittedName>
</protein>
<keyword evidence="10" id="KW-1185">Reference proteome</keyword>
<evidence type="ECO:0000256" key="3">
    <source>
        <dbReference type="ARBA" id="ARBA00022475"/>
    </source>
</evidence>
<feature type="transmembrane region" description="Helical" evidence="7">
    <location>
        <begin position="51"/>
        <end position="72"/>
    </location>
</feature>
<dbReference type="Proteomes" id="UP000277858">
    <property type="component" value="Chromosome"/>
</dbReference>
<feature type="domain" description="Major facilitator superfamily (MFS) profile" evidence="8">
    <location>
        <begin position="18"/>
        <end position="467"/>
    </location>
</feature>
<evidence type="ECO:0000256" key="1">
    <source>
        <dbReference type="ARBA" id="ARBA00004651"/>
    </source>
</evidence>
<dbReference type="Pfam" id="PF07690">
    <property type="entry name" value="MFS_1"/>
    <property type="match status" value="1"/>
</dbReference>
<dbReference type="PROSITE" id="PS50850">
    <property type="entry name" value="MFS"/>
    <property type="match status" value="1"/>
</dbReference>
<dbReference type="Gene3D" id="1.20.1250.20">
    <property type="entry name" value="MFS general substrate transporter like domains"/>
    <property type="match status" value="1"/>
</dbReference>
<feature type="transmembrane region" description="Helical" evidence="7">
    <location>
        <begin position="171"/>
        <end position="193"/>
    </location>
</feature>
<keyword evidence="3" id="KW-1003">Cell membrane</keyword>
<dbReference type="NCBIfam" id="TIGR00711">
    <property type="entry name" value="efflux_EmrB"/>
    <property type="match status" value="1"/>
</dbReference>